<dbReference type="EMBL" id="KV425563">
    <property type="protein sequence ID" value="KZT27217.1"/>
    <property type="molecule type" value="Genomic_DNA"/>
</dbReference>
<evidence type="ECO:0000313" key="1">
    <source>
        <dbReference type="EMBL" id="KZT27217.1"/>
    </source>
</evidence>
<reference evidence="1 2" key="1">
    <citation type="journal article" date="2016" name="Mol. Biol. Evol.">
        <title>Comparative Genomics of Early-Diverging Mushroom-Forming Fungi Provides Insights into the Origins of Lignocellulose Decay Capabilities.</title>
        <authorList>
            <person name="Nagy L.G."/>
            <person name="Riley R."/>
            <person name="Tritt A."/>
            <person name="Adam C."/>
            <person name="Daum C."/>
            <person name="Floudas D."/>
            <person name="Sun H."/>
            <person name="Yadav J.S."/>
            <person name="Pangilinan J."/>
            <person name="Larsson K.H."/>
            <person name="Matsuura K."/>
            <person name="Barry K."/>
            <person name="Labutti K."/>
            <person name="Kuo R."/>
            <person name="Ohm R.A."/>
            <person name="Bhattacharya S.S."/>
            <person name="Shirouzu T."/>
            <person name="Yoshinaga Y."/>
            <person name="Martin F.M."/>
            <person name="Grigoriev I.V."/>
            <person name="Hibbett D.S."/>
        </authorList>
    </citation>
    <scope>NUCLEOTIDE SEQUENCE [LARGE SCALE GENOMIC DNA]</scope>
    <source>
        <strain evidence="1 2">HHB14362 ss-1</strain>
    </source>
</reference>
<dbReference type="AlphaFoldDB" id="A0A165TUX3"/>
<name>A0A165TUX3_9AGAM</name>
<keyword evidence="2" id="KW-1185">Reference proteome</keyword>
<dbReference type="Proteomes" id="UP000076761">
    <property type="component" value="Unassembled WGS sequence"/>
</dbReference>
<evidence type="ECO:0000313" key="2">
    <source>
        <dbReference type="Proteomes" id="UP000076761"/>
    </source>
</evidence>
<accession>A0A165TUX3</accession>
<proteinExistence type="predicted"/>
<organism evidence="1 2">
    <name type="scientific">Neolentinus lepideus HHB14362 ss-1</name>
    <dbReference type="NCBI Taxonomy" id="1314782"/>
    <lineage>
        <taxon>Eukaryota</taxon>
        <taxon>Fungi</taxon>
        <taxon>Dikarya</taxon>
        <taxon>Basidiomycota</taxon>
        <taxon>Agaricomycotina</taxon>
        <taxon>Agaricomycetes</taxon>
        <taxon>Gloeophyllales</taxon>
        <taxon>Gloeophyllaceae</taxon>
        <taxon>Neolentinus</taxon>
    </lineage>
</organism>
<protein>
    <submittedName>
        <fullName evidence="1">Uncharacterized protein</fullName>
    </submittedName>
</protein>
<sequence>MTLFGSSSCQEPTYTFCDHGWARLGGAIWKELASTMTPTSDVKSASGRTNVAALSPSKGRLLFSGVEKAVEGMRGLRWSIILRKALAPQSKTIVPDQERFIIQRVRYSDRKMVTSERRHWETLGNTGKGTGIDKDVHITDTTPRGKLKSCLNLEILQLFAKLNSDSTVSWRRSRGESKGTQLDTSVGGVFRPSVVATVATVALRFERLHAEANSSQMHIALAWYLAKSWVLDTQKRTRGSVPDLLQPIRTNLMFIVNRAEHRLR</sequence>
<gene>
    <name evidence="1" type="ORF">NEOLEDRAFT_1146747</name>
</gene>
<dbReference type="InParanoid" id="A0A165TUX3"/>